<evidence type="ECO:0000259" key="9">
    <source>
        <dbReference type="Pfam" id="PF22062"/>
    </source>
</evidence>
<evidence type="ECO:0000256" key="6">
    <source>
        <dbReference type="PIRNR" id="PIRNR018300"/>
    </source>
</evidence>
<dbReference type="InterPro" id="IPR016722">
    <property type="entry name" value="DNA_pol_alpha_bsu"/>
</dbReference>
<dbReference type="GO" id="GO:0005658">
    <property type="term" value="C:alpha DNA polymerase:primase complex"/>
    <property type="evidence" value="ECO:0007669"/>
    <property type="project" value="EnsemblFungi"/>
</dbReference>
<evidence type="ECO:0000256" key="4">
    <source>
        <dbReference type="ARBA" id="ARBA00022705"/>
    </source>
</evidence>
<feature type="domain" description="DNA polymerase alpha subunit B OB" evidence="9">
    <location>
        <begin position="221"/>
        <end position="327"/>
    </location>
</feature>
<dbReference type="PIRSF" id="PIRSF018300">
    <property type="entry name" value="DNA_pol_alph_2"/>
    <property type="match status" value="1"/>
</dbReference>
<feature type="compositionally biased region" description="Polar residues" evidence="7">
    <location>
        <begin position="78"/>
        <end position="90"/>
    </location>
</feature>
<evidence type="ECO:0000313" key="11">
    <source>
        <dbReference type="Proteomes" id="UP000024837"/>
    </source>
</evidence>
<dbReference type="Proteomes" id="UP000024837">
    <property type="component" value="Unassembled WGS sequence"/>
</dbReference>
<dbReference type="Gene3D" id="3.60.21.60">
    <property type="match status" value="2"/>
</dbReference>
<dbReference type="PANTHER" id="PTHR23061">
    <property type="entry name" value="DNA POLYMERASE 2 ALPHA 70 KDA SUBUNIT"/>
    <property type="match status" value="1"/>
</dbReference>
<reference evidence="10 11" key="1">
    <citation type="submission" date="2013-05" db="EMBL/GenBank/DDBJ databases">
        <title>Drechslerella stenobrocha genome reveals carnivorous origination and mechanical trapping mechanism of predatory fungi.</title>
        <authorList>
            <person name="Liu X."/>
            <person name="Zhang W."/>
            <person name="Liu K."/>
        </authorList>
    </citation>
    <scope>NUCLEOTIDE SEQUENCE [LARGE SCALE GENOMIC DNA]</scope>
    <source>
        <strain evidence="10 11">248</strain>
    </source>
</reference>
<sequence>MDDDLTDKFGKLPDEVLAELQSMLSLYTIDTDELFFKWEGYCMKMGEDVKLDLKNVFAFKKDVQQEFEAEMRSKPRPGQSSTNRPGQRTAKNAGDMFNMLDGLVPATPRSGPSAMKRKLDKASYETPLAERTSKLAMGSSPVGPPPGFKLPQSPATTAIPFRKRLEPGKVMEILNPQIEMPSLPLPGFESYEPRVEFTVQFEKEKYSYKPMFQKLSHVAQYLDDRIENYAEEIQKEHNIPNEDFCNPNSVLPEEVVVVGRIVSDAIDSQKRNNEASLLLESSRGRGEGRRIPLDLSAVKGYAFFPGMIVAFRALNPTGQRLIVKSIISPPRLHESASGVLRLEDERRRLSLGNMNVFIAAGPYTTDDNLDFEGLIELVDKIVETCPDVVFLNGPFIDAEHPKVKLGDFPVDMDNFSGYVMEDLFKEKITSQLKRITKSLVVMVPTTRDAVSRHLAFPQEALQRRPLGLPMNIKLIPSPCIISTNNITIGISSADILFHLSTEEVKTSGKGIEMNTFHRMVGHVISQSNFYPLFPPPAKSQVGYTMSLDTAELHLADLEHKPDVLILPSNLPGTVRVVNNSVTINPGFLSTKRTSGTYAFMTVEPPNAILDSNEDPKANLKHKVHERARVEIRRI</sequence>
<evidence type="ECO:0000256" key="5">
    <source>
        <dbReference type="ARBA" id="ARBA00023242"/>
    </source>
</evidence>
<dbReference type="Pfam" id="PF22062">
    <property type="entry name" value="OB_DPOA2"/>
    <property type="match status" value="1"/>
</dbReference>
<gene>
    <name evidence="10" type="ORF">DRE_02273</name>
</gene>
<dbReference type="GO" id="GO:0006270">
    <property type="term" value="P:DNA replication initiation"/>
    <property type="evidence" value="ECO:0007669"/>
    <property type="project" value="EnsemblFungi"/>
</dbReference>
<dbReference type="AlphaFoldDB" id="W7HXD1"/>
<evidence type="ECO:0000256" key="7">
    <source>
        <dbReference type="SAM" id="MobiDB-lite"/>
    </source>
</evidence>
<name>W7HXD1_9PEZI</name>
<accession>W7HXD1</accession>
<protein>
    <recommendedName>
        <fullName evidence="3 6">DNA polymerase alpha subunit B</fullName>
    </recommendedName>
</protein>
<feature type="region of interest" description="Disordered" evidence="7">
    <location>
        <begin position="135"/>
        <end position="154"/>
    </location>
</feature>
<dbReference type="Pfam" id="PF04042">
    <property type="entry name" value="DNA_pol_E_B"/>
    <property type="match status" value="1"/>
</dbReference>
<keyword evidence="5 6" id="KW-0539">Nucleus</keyword>
<comment type="subcellular location">
    <subcellularLocation>
        <location evidence="1 6">Nucleus</location>
    </subcellularLocation>
</comment>
<keyword evidence="4 6" id="KW-0235">DNA replication</keyword>
<feature type="region of interest" description="Disordered" evidence="7">
    <location>
        <begin position="68"/>
        <end position="93"/>
    </location>
</feature>
<dbReference type="GO" id="GO:0016233">
    <property type="term" value="P:telomere capping"/>
    <property type="evidence" value="ECO:0007669"/>
    <property type="project" value="EnsemblFungi"/>
</dbReference>
<dbReference type="HOGENOM" id="CLU_014923_1_0_1"/>
<proteinExistence type="inferred from homology"/>
<evidence type="ECO:0000256" key="3">
    <source>
        <dbReference type="ARBA" id="ARBA00018596"/>
    </source>
</evidence>
<evidence type="ECO:0000259" key="8">
    <source>
        <dbReference type="Pfam" id="PF04042"/>
    </source>
</evidence>
<comment type="function">
    <text evidence="6">Accessory subunit of the DNA polymerase alpha complex (also known as the alpha DNA polymerase-primase complex) which plays an essential role in the initiation of DNA synthesis.</text>
</comment>
<dbReference type="InterPro" id="IPR007185">
    <property type="entry name" value="DNA_pol_a/d/e_bsu"/>
</dbReference>
<keyword evidence="11" id="KW-1185">Reference proteome</keyword>
<dbReference type="PANTHER" id="PTHR23061:SF12">
    <property type="entry name" value="DNA POLYMERASE ALPHA SUBUNIT B"/>
    <property type="match status" value="1"/>
</dbReference>
<dbReference type="GO" id="GO:0003887">
    <property type="term" value="F:DNA-directed DNA polymerase activity"/>
    <property type="evidence" value="ECO:0007669"/>
    <property type="project" value="EnsemblFungi"/>
</dbReference>
<dbReference type="OrthoDB" id="336885at2759"/>
<organism evidence="10 11">
    <name type="scientific">Drechslerella stenobrocha 248</name>
    <dbReference type="NCBI Taxonomy" id="1043628"/>
    <lineage>
        <taxon>Eukaryota</taxon>
        <taxon>Fungi</taxon>
        <taxon>Dikarya</taxon>
        <taxon>Ascomycota</taxon>
        <taxon>Pezizomycotina</taxon>
        <taxon>Orbiliomycetes</taxon>
        <taxon>Orbiliales</taxon>
        <taxon>Orbiliaceae</taxon>
        <taxon>Drechslerella</taxon>
    </lineage>
</organism>
<evidence type="ECO:0000256" key="1">
    <source>
        <dbReference type="ARBA" id="ARBA00004123"/>
    </source>
</evidence>
<comment type="similarity">
    <text evidence="2 6">Belongs to the DNA polymerase alpha subunit B family.</text>
</comment>
<evidence type="ECO:0000313" key="10">
    <source>
        <dbReference type="EMBL" id="EWC48169.1"/>
    </source>
</evidence>
<dbReference type="GO" id="GO:0003677">
    <property type="term" value="F:DNA binding"/>
    <property type="evidence" value="ECO:0007669"/>
    <property type="project" value="InterPro"/>
</dbReference>
<dbReference type="EMBL" id="KI966401">
    <property type="protein sequence ID" value="EWC48169.1"/>
    <property type="molecule type" value="Genomic_DNA"/>
</dbReference>
<evidence type="ECO:0000256" key="2">
    <source>
        <dbReference type="ARBA" id="ARBA00007299"/>
    </source>
</evidence>
<dbReference type="InterPro" id="IPR054300">
    <property type="entry name" value="OB_DPOA2"/>
</dbReference>
<feature type="domain" description="DNA polymerase alpha/delta/epsilon subunit B" evidence="8">
    <location>
        <begin position="356"/>
        <end position="573"/>
    </location>
</feature>
<dbReference type="GO" id="GO:0005635">
    <property type="term" value="C:nuclear envelope"/>
    <property type="evidence" value="ECO:0007669"/>
    <property type="project" value="EnsemblFungi"/>
</dbReference>